<dbReference type="PRINTS" id="PR00605">
    <property type="entry name" value="CYTCHROMECIC"/>
</dbReference>
<dbReference type="PROSITE" id="PS51007">
    <property type="entry name" value="CYTC"/>
    <property type="match status" value="2"/>
</dbReference>
<evidence type="ECO:0000313" key="8">
    <source>
        <dbReference type="EMBL" id="SIO52219.1"/>
    </source>
</evidence>
<proteinExistence type="predicted"/>
<accession>A0A1N6K6K4</accession>
<dbReference type="Pfam" id="PF13442">
    <property type="entry name" value="Cytochrome_CBB3"/>
    <property type="match status" value="1"/>
</dbReference>
<sequence length="256" mass="26176">MPCITPSKRSARPHDRQGHPLRRIANVLSYAVWPHAESTRKTSAVSVRAFAAITLVAGLNLLGAPRAFAASTPPSDPHSGLVATCAACHGAAGEGSPASAIPRLAGQNADYMAHALAMFKDGTRASPVMQAVAHNLSDSDMHDLAQYFATQKPPLAHAAEPPQAAQAEAGRQLAQMGGGTGLAACFSCHAAGGTGNGARFPSIAGQPASFTVARLHEFQARAKSGAVKPGSMTAVAAQLTDAQIEAAAAYLSTLPR</sequence>
<organism evidence="8 9">
    <name type="scientific">Paraburkholderia phenazinium</name>
    <dbReference type="NCBI Taxonomy" id="60549"/>
    <lineage>
        <taxon>Bacteria</taxon>
        <taxon>Pseudomonadati</taxon>
        <taxon>Pseudomonadota</taxon>
        <taxon>Betaproteobacteria</taxon>
        <taxon>Burkholderiales</taxon>
        <taxon>Burkholderiaceae</taxon>
        <taxon>Paraburkholderia</taxon>
    </lineage>
</organism>
<dbReference type="Proteomes" id="UP000184693">
    <property type="component" value="Unassembled WGS sequence"/>
</dbReference>
<evidence type="ECO:0000256" key="5">
    <source>
        <dbReference type="ARBA" id="ARBA00023004"/>
    </source>
</evidence>
<reference evidence="8 9" key="1">
    <citation type="submission" date="2016-11" db="EMBL/GenBank/DDBJ databases">
        <authorList>
            <person name="Jaros S."/>
            <person name="Januszkiewicz K."/>
            <person name="Wedrychowicz H."/>
        </authorList>
    </citation>
    <scope>NUCLEOTIDE SEQUENCE [LARGE SCALE GENOMIC DNA]</scope>
    <source>
        <strain evidence="8 9">GAS86</strain>
    </source>
</reference>
<protein>
    <submittedName>
        <fullName evidence="8">Cytochrome c553</fullName>
    </submittedName>
</protein>
<dbReference type="InterPro" id="IPR036909">
    <property type="entry name" value="Cyt_c-like_dom_sf"/>
</dbReference>
<dbReference type="InterPro" id="IPR008168">
    <property type="entry name" value="Cyt_C_IC"/>
</dbReference>
<evidence type="ECO:0000256" key="3">
    <source>
        <dbReference type="ARBA" id="ARBA00022723"/>
    </source>
</evidence>
<dbReference type="Pfam" id="PF00034">
    <property type="entry name" value="Cytochrom_C"/>
    <property type="match status" value="1"/>
</dbReference>
<dbReference type="OrthoDB" id="9773456at2"/>
<dbReference type="GO" id="GO:0009055">
    <property type="term" value="F:electron transfer activity"/>
    <property type="evidence" value="ECO:0007669"/>
    <property type="project" value="InterPro"/>
</dbReference>
<dbReference type="GO" id="GO:0005506">
    <property type="term" value="F:iron ion binding"/>
    <property type="evidence" value="ECO:0007669"/>
    <property type="project" value="InterPro"/>
</dbReference>
<dbReference type="GO" id="GO:0020037">
    <property type="term" value="F:heme binding"/>
    <property type="evidence" value="ECO:0007669"/>
    <property type="project" value="InterPro"/>
</dbReference>
<keyword evidence="3 6" id="KW-0479">Metal-binding</keyword>
<feature type="domain" description="Cytochrome c" evidence="7">
    <location>
        <begin position="165"/>
        <end position="255"/>
    </location>
</feature>
<dbReference type="EMBL" id="FSRM01000002">
    <property type="protein sequence ID" value="SIO52219.1"/>
    <property type="molecule type" value="Genomic_DNA"/>
</dbReference>
<name>A0A1N6K6K4_9BURK</name>
<evidence type="ECO:0000256" key="4">
    <source>
        <dbReference type="ARBA" id="ARBA00022982"/>
    </source>
</evidence>
<evidence type="ECO:0000256" key="2">
    <source>
        <dbReference type="ARBA" id="ARBA00022617"/>
    </source>
</evidence>
<dbReference type="SUPFAM" id="SSF46626">
    <property type="entry name" value="Cytochrome c"/>
    <property type="match status" value="2"/>
</dbReference>
<evidence type="ECO:0000256" key="6">
    <source>
        <dbReference type="PROSITE-ProRule" id="PRU00433"/>
    </source>
</evidence>
<dbReference type="AlphaFoldDB" id="A0A1N6K6K4"/>
<dbReference type="InterPro" id="IPR009056">
    <property type="entry name" value="Cyt_c-like_dom"/>
</dbReference>
<keyword evidence="4" id="KW-0249">Electron transport</keyword>
<evidence type="ECO:0000313" key="9">
    <source>
        <dbReference type="Proteomes" id="UP000184693"/>
    </source>
</evidence>
<feature type="domain" description="Cytochrome c" evidence="7">
    <location>
        <begin position="53"/>
        <end position="152"/>
    </location>
</feature>
<keyword evidence="1" id="KW-0813">Transport</keyword>
<evidence type="ECO:0000256" key="1">
    <source>
        <dbReference type="ARBA" id="ARBA00022448"/>
    </source>
</evidence>
<keyword evidence="5 6" id="KW-0408">Iron</keyword>
<gene>
    <name evidence="8" type="ORF">SAMN05444168_6206</name>
</gene>
<keyword evidence="2 6" id="KW-0349">Heme</keyword>
<dbReference type="PANTHER" id="PTHR33751">
    <property type="entry name" value="CBB3-TYPE CYTOCHROME C OXIDASE SUBUNIT FIXP"/>
    <property type="match status" value="1"/>
</dbReference>
<dbReference type="RefSeq" id="WP_083611684.1">
    <property type="nucleotide sequence ID" value="NZ_FSRM01000002.1"/>
</dbReference>
<dbReference type="InterPro" id="IPR050597">
    <property type="entry name" value="Cytochrome_c_Oxidase_Subunit"/>
</dbReference>
<dbReference type="Gene3D" id="1.10.760.10">
    <property type="entry name" value="Cytochrome c-like domain"/>
    <property type="match status" value="2"/>
</dbReference>
<dbReference type="PANTHER" id="PTHR33751:SF9">
    <property type="entry name" value="CYTOCHROME C4"/>
    <property type="match status" value="1"/>
</dbReference>
<evidence type="ECO:0000259" key="7">
    <source>
        <dbReference type="PROSITE" id="PS51007"/>
    </source>
</evidence>